<dbReference type="Pfam" id="PF13083">
    <property type="entry name" value="KH_KhpA-B"/>
    <property type="match status" value="1"/>
</dbReference>
<proteinExistence type="predicted"/>
<protein>
    <recommendedName>
        <fullName evidence="1">R3H domain-containing protein</fullName>
    </recommendedName>
</protein>
<evidence type="ECO:0000313" key="2">
    <source>
        <dbReference type="EMBL" id="SVA14956.1"/>
    </source>
</evidence>
<evidence type="ECO:0000259" key="1">
    <source>
        <dbReference type="PROSITE" id="PS51061"/>
    </source>
</evidence>
<dbReference type="GO" id="GO:0003723">
    <property type="term" value="F:RNA binding"/>
    <property type="evidence" value="ECO:0007669"/>
    <property type="project" value="InterPro"/>
</dbReference>
<accession>A0A381TFP5</accession>
<dbReference type="InterPro" id="IPR036867">
    <property type="entry name" value="R3H_dom_sf"/>
</dbReference>
<dbReference type="EMBL" id="UINC01004524">
    <property type="protein sequence ID" value="SVA14956.1"/>
    <property type="molecule type" value="Genomic_DNA"/>
</dbReference>
<organism evidence="2">
    <name type="scientific">marine metagenome</name>
    <dbReference type="NCBI Taxonomy" id="408172"/>
    <lineage>
        <taxon>unclassified sequences</taxon>
        <taxon>metagenomes</taxon>
        <taxon>ecological metagenomes</taxon>
    </lineage>
</organism>
<dbReference type="Gene3D" id="3.30.1370.50">
    <property type="entry name" value="R3H-like domain"/>
    <property type="match status" value="1"/>
</dbReference>
<dbReference type="CDD" id="cd02644">
    <property type="entry name" value="R3H_jag"/>
    <property type="match status" value="1"/>
</dbReference>
<sequence>MSTTTQDSKALLESILNNLGFNVTIEEKEKDGSKVLDLQAPEDSGRLIGRKGQTLFDLQYILNRLLFQNDENSEKVQLDVGGYRFDEQDKLAEKAKEAAEQVRRWGDIVELEPMNSYDRRIIHNTLKDDPDIETQSVEVDGTHDKAIILRPKN</sequence>
<feature type="domain" description="R3H" evidence="1">
    <location>
        <begin position="85"/>
        <end position="153"/>
    </location>
</feature>
<reference evidence="2" key="1">
    <citation type="submission" date="2018-05" db="EMBL/GenBank/DDBJ databases">
        <authorList>
            <person name="Lanie J.A."/>
            <person name="Ng W.-L."/>
            <person name="Kazmierczak K.M."/>
            <person name="Andrzejewski T.M."/>
            <person name="Davidsen T.M."/>
            <person name="Wayne K.J."/>
            <person name="Tettelin H."/>
            <person name="Glass J.I."/>
            <person name="Rusch D."/>
            <person name="Podicherti R."/>
            <person name="Tsui H.-C.T."/>
            <person name="Winkler M.E."/>
        </authorList>
    </citation>
    <scope>NUCLEOTIDE SEQUENCE</scope>
</reference>
<dbReference type="InterPro" id="IPR039247">
    <property type="entry name" value="KhpB"/>
</dbReference>
<dbReference type="Pfam" id="PF01424">
    <property type="entry name" value="R3H"/>
    <property type="match status" value="1"/>
</dbReference>
<dbReference type="SMART" id="SM00393">
    <property type="entry name" value="R3H"/>
    <property type="match status" value="1"/>
</dbReference>
<dbReference type="CDD" id="cd02414">
    <property type="entry name" value="KH-II_Jag"/>
    <property type="match status" value="1"/>
</dbReference>
<dbReference type="InterPro" id="IPR034079">
    <property type="entry name" value="R3H_KhpB"/>
</dbReference>
<name>A0A381TFP5_9ZZZZ</name>
<dbReference type="PANTHER" id="PTHR35800:SF1">
    <property type="entry name" value="RNA-BINDING PROTEIN KHPB"/>
    <property type="match status" value="1"/>
</dbReference>
<dbReference type="PROSITE" id="PS51061">
    <property type="entry name" value="R3H"/>
    <property type="match status" value="1"/>
</dbReference>
<dbReference type="InterPro" id="IPR038008">
    <property type="entry name" value="Jag_KH"/>
</dbReference>
<dbReference type="PANTHER" id="PTHR35800">
    <property type="entry name" value="PROTEIN JAG"/>
    <property type="match status" value="1"/>
</dbReference>
<dbReference type="AlphaFoldDB" id="A0A381TFP5"/>
<dbReference type="Gene3D" id="3.30.300.20">
    <property type="match status" value="1"/>
</dbReference>
<dbReference type="InterPro" id="IPR015946">
    <property type="entry name" value="KH_dom-like_a/b"/>
</dbReference>
<dbReference type="InterPro" id="IPR001374">
    <property type="entry name" value="R3H_dom"/>
</dbReference>
<gene>
    <name evidence="2" type="ORF">METZ01_LOCUS67810</name>
</gene>